<reference evidence="1 2" key="1">
    <citation type="submission" date="2019-07" db="EMBL/GenBank/DDBJ databases">
        <title>WGS assembly of Gossypium mustelinum.</title>
        <authorList>
            <person name="Chen Z.J."/>
            <person name="Sreedasyam A."/>
            <person name="Ando A."/>
            <person name="Song Q."/>
            <person name="De L."/>
            <person name="Hulse-Kemp A."/>
            <person name="Ding M."/>
            <person name="Ye W."/>
            <person name="Kirkbride R."/>
            <person name="Jenkins J."/>
            <person name="Plott C."/>
            <person name="Lovell J."/>
            <person name="Lin Y.-M."/>
            <person name="Vaughn R."/>
            <person name="Liu B."/>
            <person name="Li W."/>
            <person name="Simpson S."/>
            <person name="Scheffler B."/>
            <person name="Saski C."/>
            <person name="Grover C."/>
            <person name="Hu G."/>
            <person name="Conover J."/>
            <person name="Carlson J."/>
            <person name="Shu S."/>
            <person name="Boston L."/>
            <person name="Williams M."/>
            <person name="Peterson D."/>
            <person name="Mcgee K."/>
            <person name="Jones D."/>
            <person name="Wendel J."/>
            <person name="Stelly D."/>
            <person name="Grimwood J."/>
            <person name="Schmutz J."/>
        </authorList>
    </citation>
    <scope>NUCLEOTIDE SEQUENCE [LARGE SCALE GENOMIC DNA]</scope>
    <source>
        <strain evidence="1">1408120.09</strain>
    </source>
</reference>
<name>A0A5D2XQM1_GOSMU</name>
<dbReference type="AlphaFoldDB" id="A0A5D2XQM1"/>
<evidence type="ECO:0000313" key="2">
    <source>
        <dbReference type="Proteomes" id="UP000323597"/>
    </source>
</evidence>
<organism evidence="1 2">
    <name type="scientific">Gossypium mustelinum</name>
    <name type="common">Cotton</name>
    <name type="synonym">Gossypium caicoense</name>
    <dbReference type="NCBI Taxonomy" id="34275"/>
    <lineage>
        <taxon>Eukaryota</taxon>
        <taxon>Viridiplantae</taxon>
        <taxon>Streptophyta</taxon>
        <taxon>Embryophyta</taxon>
        <taxon>Tracheophyta</taxon>
        <taxon>Spermatophyta</taxon>
        <taxon>Magnoliopsida</taxon>
        <taxon>eudicotyledons</taxon>
        <taxon>Gunneridae</taxon>
        <taxon>Pentapetalae</taxon>
        <taxon>rosids</taxon>
        <taxon>malvids</taxon>
        <taxon>Malvales</taxon>
        <taxon>Malvaceae</taxon>
        <taxon>Malvoideae</taxon>
        <taxon>Gossypium</taxon>
    </lineage>
</organism>
<keyword evidence="2" id="KW-1185">Reference proteome</keyword>
<protein>
    <submittedName>
        <fullName evidence="1">Uncharacterized protein</fullName>
    </submittedName>
</protein>
<dbReference type="EMBL" id="CM017645">
    <property type="protein sequence ID" value="TYJ16303.1"/>
    <property type="molecule type" value="Genomic_DNA"/>
</dbReference>
<gene>
    <name evidence="1" type="ORF">E1A91_A10G243400v1</name>
</gene>
<dbReference type="Proteomes" id="UP000323597">
    <property type="component" value="Chromosome A10"/>
</dbReference>
<proteinExistence type="predicted"/>
<sequence>MPSNREEKIQAKNPAFYLDIWRNVLTQLVNRQTTI</sequence>
<accession>A0A5D2XQM1</accession>
<evidence type="ECO:0000313" key="1">
    <source>
        <dbReference type="EMBL" id="TYJ16303.1"/>
    </source>
</evidence>